<reference evidence="3 4" key="1">
    <citation type="submission" date="2014-02" db="EMBL/GenBank/DDBJ databases">
        <title>Genome sequence of Paenibacillus darwinianus reveals adaptive mechanisms for survival in Antarctic soils.</title>
        <authorList>
            <person name="Dsouza M."/>
            <person name="Taylor M.W."/>
            <person name="Turner S.J."/>
            <person name="Aislabie J."/>
        </authorList>
    </citation>
    <scope>NUCLEOTIDE SEQUENCE [LARGE SCALE GENOMIC DNA]</scope>
    <source>
        <strain evidence="3 4">CE1</strain>
    </source>
</reference>
<comment type="caution">
    <text evidence="3">The sequence shown here is derived from an EMBL/GenBank/DDBJ whole genome shotgun (WGS) entry which is preliminary data.</text>
</comment>
<dbReference type="SUPFAM" id="SSF47781">
    <property type="entry name" value="RuvA domain 2-like"/>
    <property type="match status" value="1"/>
</dbReference>
<dbReference type="GO" id="GO:0003677">
    <property type="term" value="F:DNA binding"/>
    <property type="evidence" value="ECO:0007669"/>
    <property type="project" value="InterPro"/>
</dbReference>
<dbReference type="GO" id="GO:0015628">
    <property type="term" value="P:protein secretion by the type II secretion system"/>
    <property type="evidence" value="ECO:0007669"/>
    <property type="project" value="TreeGrafter"/>
</dbReference>
<evidence type="ECO:0000256" key="1">
    <source>
        <dbReference type="SAM" id="MobiDB-lite"/>
    </source>
</evidence>
<gene>
    <name evidence="3" type="ORF">BG53_06790</name>
</gene>
<dbReference type="GO" id="GO:0006281">
    <property type="term" value="P:DNA repair"/>
    <property type="evidence" value="ECO:0007669"/>
    <property type="project" value="InterPro"/>
</dbReference>
<organism evidence="3 4">
    <name type="scientific">Paenibacillus darwinianus</name>
    <dbReference type="NCBI Taxonomy" id="1380763"/>
    <lineage>
        <taxon>Bacteria</taxon>
        <taxon>Bacillati</taxon>
        <taxon>Bacillota</taxon>
        <taxon>Bacilli</taxon>
        <taxon>Bacillales</taxon>
        <taxon>Paenibacillaceae</taxon>
        <taxon>Paenibacillus</taxon>
    </lineage>
</organism>
<sequence length="170" mass="17581">MTQIVKSRWLLIGGLAAIGSALLWNALGDSRESAVPAGWSAVNERLEASLPKLKGEGREPETEDASEKTKGAEKAEGESAGAAAAEAEAGTETETSAAEADSGLVDLNRATAEELDALPGIGPAKARAVIDDRVRNGPFRTVGELARVKGIGPKLLDKIRQLVTVTGKAP</sequence>
<proteinExistence type="predicted"/>
<keyword evidence="4" id="KW-1185">Reference proteome</keyword>
<protein>
    <submittedName>
        <fullName evidence="3">Competence protein ComEA</fullName>
    </submittedName>
</protein>
<dbReference type="Gene3D" id="1.10.150.320">
    <property type="entry name" value="Photosystem II 12 kDa extrinsic protein"/>
    <property type="match status" value="1"/>
</dbReference>
<dbReference type="Proteomes" id="UP000053750">
    <property type="component" value="Unassembled WGS sequence"/>
</dbReference>
<evidence type="ECO:0000313" key="3">
    <source>
        <dbReference type="EMBL" id="EXX86226.1"/>
    </source>
</evidence>
<dbReference type="PANTHER" id="PTHR21180">
    <property type="entry name" value="ENDONUCLEASE/EXONUCLEASE/PHOSPHATASE FAMILY DOMAIN-CONTAINING PROTEIN 1"/>
    <property type="match status" value="1"/>
</dbReference>
<dbReference type="GO" id="GO:0015627">
    <property type="term" value="C:type II protein secretion system complex"/>
    <property type="evidence" value="ECO:0007669"/>
    <property type="project" value="TreeGrafter"/>
</dbReference>
<dbReference type="InterPro" id="IPR051675">
    <property type="entry name" value="Endo/Exo/Phosphatase_dom_1"/>
</dbReference>
<dbReference type="Pfam" id="PF12836">
    <property type="entry name" value="HHH_3"/>
    <property type="match status" value="1"/>
</dbReference>
<dbReference type="NCBIfam" id="TIGR00426">
    <property type="entry name" value="competence protein ComEA helix-hairpin-helix repeat region"/>
    <property type="match status" value="1"/>
</dbReference>
<dbReference type="RefSeq" id="WP_051587915.1">
    <property type="nucleotide sequence ID" value="NZ_KK082168.1"/>
</dbReference>
<evidence type="ECO:0000259" key="2">
    <source>
        <dbReference type="SMART" id="SM00278"/>
    </source>
</evidence>
<feature type="domain" description="Helix-hairpin-helix DNA-binding motif class 1" evidence="2">
    <location>
        <begin position="143"/>
        <end position="162"/>
    </location>
</feature>
<feature type="compositionally biased region" description="Low complexity" evidence="1">
    <location>
        <begin position="78"/>
        <end position="100"/>
    </location>
</feature>
<dbReference type="InterPro" id="IPR003583">
    <property type="entry name" value="Hlx-hairpin-Hlx_DNA-bd_motif"/>
</dbReference>
<evidence type="ECO:0000313" key="4">
    <source>
        <dbReference type="Proteomes" id="UP000053750"/>
    </source>
</evidence>
<feature type="region of interest" description="Disordered" evidence="1">
    <location>
        <begin position="50"/>
        <end position="105"/>
    </location>
</feature>
<dbReference type="EMBL" id="JFHU01000197">
    <property type="protein sequence ID" value="EXX86226.1"/>
    <property type="molecule type" value="Genomic_DNA"/>
</dbReference>
<dbReference type="AlphaFoldDB" id="A0A9W5RYY7"/>
<dbReference type="SMART" id="SM00278">
    <property type="entry name" value="HhH1"/>
    <property type="match status" value="2"/>
</dbReference>
<dbReference type="PANTHER" id="PTHR21180:SF32">
    <property type="entry name" value="ENDONUCLEASE_EXONUCLEASE_PHOSPHATASE FAMILY DOMAIN-CONTAINING PROTEIN 1"/>
    <property type="match status" value="1"/>
</dbReference>
<accession>A0A9W5RYY7</accession>
<dbReference type="InterPro" id="IPR010994">
    <property type="entry name" value="RuvA_2-like"/>
</dbReference>
<feature type="compositionally biased region" description="Basic and acidic residues" evidence="1">
    <location>
        <begin position="53"/>
        <end position="77"/>
    </location>
</feature>
<feature type="domain" description="Helix-hairpin-helix DNA-binding motif class 1" evidence="2">
    <location>
        <begin position="113"/>
        <end position="132"/>
    </location>
</feature>
<name>A0A9W5RYY7_9BACL</name>
<dbReference type="InterPro" id="IPR004509">
    <property type="entry name" value="Competence_ComEA_HhH"/>
</dbReference>